<name>A0A3N0Y7S7_ANAGA</name>
<accession>A0A3N0Y7S7</accession>
<reference evidence="2 3" key="1">
    <citation type="submission" date="2018-10" db="EMBL/GenBank/DDBJ databases">
        <title>Genome assembly for a Yunnan-Guizhou Plateau 3E fish, Anabarilius grahami (Regan), and its evolutionary and genetic applications.</title>
        <authorList>
            <person name="Jiang W."/>
        </authorList>
    </citation>
    <scope>NUCLEOTIDE SEQUENCE [LARGE SCALE GENOMIC DNA]</scope>
    <source>
        <strain evidence="2">AG-KIZ</strain>
        <tissue evidence="2">Muscle</tissue>
    </source>
</reference>
<dbReference type="Proteomes" id="UP000281406">
    <property type="component" value="Unassembled WGS sequence"/>
</dbReference>
<evidence type="ECO:0000313" key="3">
    <source>
        <dbReference type="Proteomes" id="UP000281406"/>
    </source>
</evidence>
<sequence>MKRSYSAEEALKLLLPTEAEDEELSSEDEELSLEDEVLSSEDEELSSEDDVEFELESDPSDSSCSSDESTESEHMEDTAHSQWNSKNGQIVWSSTHAETLRYCPAKEGMGKTIQRKRCYKIENFGWTGDLIAKEMDIYDKEFASTVVWFNNPIWTIESTKVDMEFLIIKGNSGNTDIVSEYYRYMDNMHKDSPHIFTDGSKDLQTEATGSAVYFPRHHVGINKRTSDNLSVYTVELYAILIEWIEQTR</sequence>
<evidence type="ECO:0000313" key="2">
    <source>
        <dbReference type="EMBL" id="ROL42276.1"/>
    </source>
</evidence>
<dbReference type="EMBL" id="RJVU01049890">
    <property type="protein sequence ID" value="ROL42276.1"/>
    <property type="molecule type" value="Genomic_DNA"/>
</dbReference>
<evidence type="ECO:0000256" key="1">
    <source>
        <dbReference type="SAM" id="MobiDB-lite"/>
    </source>
</evidence>
<organism evidence="2 3">
    <name type="scientific">Anabarilius grahami</name>
    <name type="common">Kanglang fish</name>
    <name type="synonym">Barilius grahami</name>
    <dbReference type="NCBI Taxonomy" id="495550"/>
    <lineage>
        <taxon>Eukaryota</taxon>
        <taxon>Metazoa</taxon>
        <taxon>Chordata</taxon>
        <taxon>Craniata</taxon>
        <taxon>Vertebrata</taxon>
        <taxon>Euteleostomi</taxon>
        <taxon>Actinopterygii</taxon>
        <taxon>Neopterygii</taxon>
        <taxon>Teleostei</taxon>
        <taxon>Ostariophysi</taxon>
        <taxon>Cypriniformes</taxon>
        <taxon>Xenocyprididae</taxon>
        <taxon>Xenocypridinae</taxon>
        <taxon>Xenocypridinae incertae sedis</taxon>
        <taxon>Anabarilius</taxon>
    </lineage>
</organism>
<proteinExistence type="predicted"/>
<feature type="compositionally biased region" description="Acidic residues" evidence="1">
    <location>
        <begin position="18"/>
        <end position="59"/>
    </location>
</feature>
<comment type="caution">
    <text evidence="2">The sequence shown here is derived from an EMBL/GenBank/DDBJ whole genome shotgun (WGS) entry which is preliminary data.</text>
</comment>
<gene>
    <name evidence="2" type="ORF">DPX16_18198</name>
</gene>
<keyword evidence="3" id="KW-1185">Reference proteome</keyword>
<dbReference type="AlphaFoldDB" id="A0A3N0Y7S7"/>
<protein>
    <submittedName>
        <fullName evidence="2">Uncharacterized protein</fullName>
    </submittedName>
</protein>
<dbReference type="OrthoDB" id="8955194at2759"/>
<feature type="region of interest" description="Disordered" evidence="1">
    <location>
        <begin position="13"/>
        <end position="83"/>
    </location>
</feature>